<dbReference type="RefSeq" id="WP_235066901.1">
    <property type="nucleotide sequence ID" value="NZ_JAKFGM010000001.1"/>
</dbReference>
<proteinExistence type="predicted"/>
<comment type="caution">
    <text evidence="1">The sequence shown here is derived from an EMBL/GenBank/DDBJ whole genome shotgun (WGS) entry which is preliminary data.</text>
</comment>
<name>A0A9X1QIM3_9SPHN</name>
<accession>A0A9X1QIM3</accession>
<gene>
    <name evidence="1" type="ORF">LVY65_05075</name>
</gene>
<dbReference type="AlphaFoldDB" id="A0A9X1QIM3"/>
<dbReference type="Proteomes" id="UP001139410">
    <property type="component" value="Unassembled WGS sequence"/>
</dbReference>
<reference evidence="1" key="1">
    <citation type="submission" date="2022-01" db="EMBL/GenBank/DDBJ databases">
        <authorList>
            <person name="Jo J.-H."/>
            <person name="Im W.-T."/>
        </authorList>
    </citation>
    <scope>NUCLEOTIDE SEQUENCE</scope>
    <source>
        <strain evidence="1">G124</strain>
    </source>
</reference>
<organism evidence="1 2">
    <name type="scientific">Sphingomonas cremea</name>
    <dbReference type="NCBI Taxonomy" id="2904799"/>
    <lineage>
        <taxon>Bacteria</taxon>
        <taxon>Pseudomonadati</taxon>
        <taxon>Pseudomonadota</taxon>
        <taxon>Alphaproteobacteria</taxon>
        <taxon>Sphingomonadales</taxon>
        <taxon>Sphingomonadaceae</taxon>
        <taxon>Sphingomonas</taxon>
    </lineage>
</organism>
<dbReference type="EMBL" id="JAKFGM010000001">
    <property type="protein sequence ID" value="MCF2514438.1"/>
    <property type="molecule type" value="Genomic_DNA"/>
</dbReference>
<evidence type="ECO:0000313" key="2">
    <source>
        <dbReference type="Proteomes" id="UP001139410"/>
    </source>
</evidence>
<keyword evidence="2" id="KW-1185">Reference proteome</keyword>
<protein>
    <submittedName>
        <fullName evidence="1">Uncharacterized protein</fullName>
    </submittedName>
</protein>
<evidence type="ECO:0000313" key="1">
    <source>
        <dbReference type="EMBL" id="MCF2514438.1"/>
    </source>
</evidence>
<sequence>MNDPGEVTARVRSIMQRITDAQSARILAASRIASELEGLLRPLGDRRLLGTVEGLQIALAERLPAKPEADTK</sequence>